<dbReference type="Gene3D" id="2.60.120.10">
    <property type="entry name" value="Jelly Rolls"/>
    <property type="match status" value="1"/>
</dbReference>
<reference evidence="2 3" key="1">
    <citation type="submission" date="2017-04" db="EMBL/GenBank/DDBJ databases">
        <title>Compelte genome sequence of WV33.</title>
        <authorList>
            <person name="Lee P.C."/>
        </authorList>
    </citation>
    <scope>NUCLEOTIDE SEQUENCE [LARGE SCALE GENOMIC DNA]</scope>
    <source>
        <strain evidence="2 3">WV33</strain>
    </source>
</reference>
<evidence type="ECO:0000313" key="2">
    <source>
        <dbReference type="EMBL" id="AWG21254.1"/>
    </source>
</evidence>
<keyword evidence="3" id="KW-1185">Reference proteome</keyword>
<evidence type="ECO:0000259" key="1">
    <source>
        <dbReference type="PROSITE" id="PS50042"/>
    </source>
</evidence>
<name>A0A2S1LBZ4_9FLAO</name>
<dbReference type="KEGG" id="ffa:FFWV33_06760"/>
<dbReference type="SUPFAM" id="SSF51206">
    <property type="entry name" value="cAMP-binding domain-like"/>
    <property type="match status" value="1"/>
</dbReference>
<protein>
    <recommendedName>
        <fullName evidence="1">Cyclic nucleotide-binding domain-containing protein</fullName>
    </recommendedName>
</protein>
<dbReference type="OrthoDB" id="1092431at2"/>
<dbReference type="AlphaFoldDB" id="A0A2S1LBZ4"/>
<sequence length="192" mass="22309">MQASITNHVKKHINPTDDEVAEFCAKLKERHITKGTFLLKPGHPVKEQYFVIKGCLKAYYMDAKGNKHILQFAVENWWIGDFEAFYKQEVSTIYIEAIEEAKLWALDTESLEEVLAQAPIFERYFRILVTEAFISQRKRILSSQEKNTLERYVDFCASYATIENRVANYDIANYLGVSAENLSRARQKLKKS</sequence>
<dbReference type="Pfam" id="PF00027">
    <property type="entry name" value="cNMP_binding"/>
    <property type="match status" value="1"/>
</dbReference>
<accession>A0A2S1LBZ4</accession>
<dbReference type="CDD" id="cd00038">
    <property type="entry name" value="CAP_ED"/>
    <property type="match status" value="1"/>
</dbReference>
<dbReference type="InterPro" id="IPR000595">
    <property type="entry name" value="cNMP-bd_dom"/>
</dbReference>
<dbReference type="EMBL" id="CP020918">
    <property type="protein sequence ID" value="AWG21254.1"/>
    <property type="molecule type" value="Genomic_DNA"/>
</dbReference>
<gene>
    <name evidence="2" type="ORF">FFWV33_06760</name>
</gene>
<dbReference type="PROSITE" id="PS50042">
    <property type="entry name" value="CNMP_BINDING_3"/>
    <property type="match status" value="1"/>
</dbReference>
<dbReference type="Proteomes" id="UP000244527">
    <property type="component" value="Chromosome"/>
</dbReference>
<dbReference type="InterPro" id="IPR018490">
    <property type="entry name" value="cNMP-bd_dom_sf"/>
</dbReference>
<dbReference type="InterPro" id="IPR014710">
    <property type="entry name" value="RmlC-like_jellyroll"/>
</dbReference>
<dbReference type="RefSeq" id="WP_108740203.1">
    <property type="nucleotide sequence ID" value="NZ_CP020918.1"/>
</dbReference>
<organism evidence="2 3">
    <name type="scientific">Flavobacterium faecale</name>
    <dbReference type="NCBI Taxonomy" id="1355330"/>
    <lineage>
        <taxon>Bacteria</taxon>
        <taxon>Pseudomonadati</taxon>
        <taxon>Bacteroidota</taxon>
        <taxon>Flavobacteriia</taxon>
        <taxon>Flavobacteriales</taxon>
        <taxon>Flavobacteriaceae</taxon>
        <taxon>Flavobacterium</taxon>
    </lineage>
</organism>
<evidence type="ECO:0000313" key="3">
    <source>
        <dbReference type="Proteomes" id="UP000244527"/>
    </source>
</evidence>
<feature type="domain" description="Cyclic nucleotide-binding" evidence="1">
    <location>
        <begin position="17"/>
        <end position="115"/>
    </location>
</feature>
<proteinExistence type="predicted"/>